<evidence type="ECO:0000313" key="8">
    <source>
        <dbReference type="WBParaSite" id="BXY_0726600.1"/>
    </source>
</evidence>
<dbReference type="SMART" id="SM00174">
    <property type="entry name" value="RHO"/>
    <property type="match status" value="1"/>
</dbReference>
<dbReference type="FunFam" id="3.40.50.300:FF:001179">
    <property type="entry name" value="Rho family GTPase"/>
    <property type="match status" value="1"/>
</dbReference>
<dbReference type="Proteomes" id="UP000582659">
    <property type="component" value="Unassembled WGS sequence"/>
</dbReference>
<dbReference type="GO" id="GO:0003924">
    <property type="term" value="F:GTPase activity"/>
    <property type="evidence" value="ECO:0007669"/>
    <property type="project" value="InterPro"/>
</dbReference>
<comment type="similarity">
    <text evidence="1">Belongs to the small GTPase superfamily. Rho family.</text>
</comment>
<organism evidence="6 8">
    <name type="scientific">Bursaphelenchus xylophilus</name>
    <name type="common">Pinewood nematode worm</name>
    <name type="synonym">Aphelenchoides xylophilus</name>
    <dbReference type="NCBI Taxonomy" id="6326"/>
    <lineage>
        <taxon>Eukaryota</taxon>
        <taxon>Metazoa</taxon>
        <taxon>Ecdysozoa</taxon>
        <taxon>Nematoda</taxon>
        <taxon>Chromadorea</taxon>
        <taxon>Rhabditida</taxon>
        <taxon>Tylenchina</taxon>
        <taxon>Tylenchomorpha</taxon>
        <taxon>Aphelenchoidea</taxon>
        <taxon>Aphelenchoididae</taxon>
        <taxon>Bursaphelenchus</taxon>
    </lineage>
</organism>
<dbReference type="AlphaFoldDB" id="A0A1I7S2N6"/>
<dbReference type="NCBIfam" id="TIGR00231">
    <property type="entry name" value="small_GTP"/>
    <property type="match status" value="1"/>
</dbReference>
<evidence type="ECO:0000256" key="2">
    <source>
        <dbReference type="ARBA" id="ARBA00022741"/>
    </source>
</evidence>
<evidence type="ECO:0000313" key="6">
    <source>
        <dbReference type="Proteomes" id="UP000095284"/>
    </source>
</evidence>
<sequence length="211" mass="24013">MHRSQCSPLKCVLVGNAAVGKTSLIVAYTTNGFRETYRPTAFDNYSVTVNVDNKPLRMDLCDTAGNSRFDTLRPLSYSEADVFLLCFKVSEPESLTAVTEHWLPELKTVCPNVPVILVGTQNDQRMGYERRKLLVDSKRVKRLADQLELDYIECSALTQLNLKEVFDLAILNAMKNSAKIRSNKVPEKARERQPTFKNSFRRLVSMTKKFL</sequence>
<dbReference type="InterPro" id="IPR005225">
    <property type="entry name" value="Small_GTP-bd"/>
</dbReference>
<keyword evidence="3" id="KW-0342">GTP-binding</keyword>
<dbReference type="GO" id="GO:0007264">
    <property type="term" value="P:small GTPase-mediated signal transduction"/>
    <property type="evidence" value="ECO:0007669"/>
    <property type="project" value="InterPro"/>
</dbReference>
<gene>
    <name evidence="4" type="ORF">BXYJ_LOCUS11131</name>
</gene>
<dbReference type="PROSITE" id="PS51421">
    <property type="entry name" value="RAS"/>
    <property type="match status" value="1"/>
</dbReference>
<name>A0A1I7S2N6_BURXY</name>
<reference evidence="5" key="2">
    <citation type="submission" date="2020-08" db="EMBL/GenBank/DDBJ databases">
        <authorList>
            <person name="Kikuchi T."/>
        </authorList>
    </citation>
    <scope>NUCLEOTIDE SEQUENCE</scope>
    <source>
        <strain evidence="4">Ka4C1</strain>
    </source>
</reference>
<dbReference type="PANTHER" id="PTHR24072">
    <property type="entry name" value="RHO FAMILY GTPASE"/>
    <property type="match status" value="1"/>
</dbReference>
<dbReference type="SMART" id="SM00173">
    <property type="entry name" value="RAS"/>
    <property type="match status" value="1"/>
</dbReference>
<evidence type="ECO:0000313" key="5">
    <source>
        <dbReference type="EMBL" id="CAG9121790.1"/>
    </source>
</evidence>
<reference evidence="8" key="1">
    <citation type="submission" date="2016-11" db="UniProtKB">
        <authorList>
            <consortium name="WormBaseParasite"/>
        </authorList>
    </citation>
    <scope>IDENTIFICATION</scope>
</reference>
<dbReference type="GO" id="GO:0005525">
    <property type="term" value="F:GTP binding"/>
    <property type="evidence" value="ECO:0007669"/>
    <property type="project" value="UniProtKB-KW"/>
</dbReference>
<dbReference type="Pfam" id="PF00071">
    <property type="entry name" value="Ras"/>
    <property type="match status" value="1"/>
</dbReference>
<evidence type="ECO:0000313" key="4">
    <source>
        <dbReference type="EMBL" id="CAD5230738.1"/>
    </source>
</evidence>
<dbReference type="Gene3D" id="3.40.50.300">
    <property type="entry name" value="P-loop containing nucleotide triphosphate hydrolases"/>
    <property type="match status" value="1"/>
</dbReference>
<protein>
    <submittedName>
        <fullName evidence="4">(pine wood nematode) hypothetical protein</fullName>
    </submittedName>
</protein>
<dbReference type="PRINTS" id="PR00449">
    <property type="entry name" value="RASTRNSFRMNG"/>
</dbReference>
<evidence type="ECO:0000256" key="3">
    <source>
        <dbReference type="ARBA" id="ARBA00023134"/>
    </source>
</evidence>
<evidence type="ECO:0000256" key="1">
    <source>
        <dbReference type="ARBA" id="ARBA00010142"/>
    </source>
</evidence>
<dbReference type="Proteomes" id="UP000659654">
    <property type="component" value="Unassembled WGS sequence"/>
</dbReference>
<dbReference type="SMR" id="A0A1I7S2N6"/>
<dbReference type="OrthoDB" id="8830751at2759"/>
<dbReference type="InterPro" id="IPR027417">
    <property type="entry name" value="P-loop_NTPase"/>
</dbReference>
<proteinExistence type="inferred from homology"/>
<dbReference type="SMART" id="SM00175">
    <property type="entry name" value="RAB"/>
    <property type="match status" value="1"/>
</dbReference>
<dbReference type="InterPro" id="IPR001806">
    <property type="entry name" value="Small_GTPase"/>
</dbReference>
<keyword evidence="2" id="KW-0547">Nucleotide-binding</keyword>
<dbReference type="InterPro" id="IPR003578">
    <property type="entry name" value="Small_GTPase_Rho"/>
</dbReference>
<dbReference type="PROSITE" id="PS51420">
    <property type="entry name" value="RHO"/>
    <property type="match status" value="1"/>
</dbReference>
<dbReference type="eggNOG" id="KOG0393">
    <property type="taxonomic scope" value="Eukaryota"/>
</dbReference>
<accession>A0A1I7S2N6</accession>
<dbReference type="SUPFAM" id="SSF52540">
    <property type="entry name" value="P-loop containing nucleoside triphosphate hydrolases"/>
    <property type="match status" value="1"/>
</dbReference>
<evidence type="ECO:0000313" key="7">
    <source>
        <dbReference type="Proteomes" id="UP000659654"/>
    </source>
</evidence>
<dbReference type="PROSITE" id="PS51419">
    <property type="entry name" value="RAB"/>
    <property type="match status" value="1"/>
</dbReference>
<dbReference type="EMBL" id="CAJFDI010000005">
    <property type="protein sequence ID" value="CAD5230738.1"/>
    <property type="molecule type" value="Genomic_DNA"/>
</dbReference>
<dbReference type="EMBL" id="CAJFCV020000005">
    <property type="protein sequence ID" value="CAG9121790.1"/>
    <property type="molecule type" value="Genomic_DNA"/>
</dbReference>
<keyword evidence="7" id="KW-1185">Reference proteome</keyword>
<dbReference type="WBParaSite" id="BXY_0726600.1">
    <property type="protein sequence ID" value="BXY_0726600.1"/>
    <property type="gene ID" value="BXY_0726600"/>
</dbReference>
<dbReference type="Proteomes" id="UP000095284">
    <property type="component" value="Unplaced"/>
</dbReference>